<sequence>MEHYLQLLTYNFIINNNSDYEIYRDYKFCLFNLKNKYIYELHLDNEALNSLIKKVIKFKTQKNIQISDNDFVNNCFNLINCLNVNTK</sequence>
<organism evidence="1 2">
    <name type="scientific">Spiroplasma gladiatoris</name>
    <dbReference type="NCBI Taxonomy" id="2143"/>
    <lineage>
        <taxon>Bacteria</taxon>
        <taxon>Bacillati</taxon>
        <taxon>Mycoplasmatota</taxon>
        <taxon>Mollicutes</taxon>
        <taxon>Entomoplasmatales</taxon>
        <taxon>Spiroplasmataceae</taxon>
        <taxon>Spiroplasma</taxon>
    </lineage>
</organism>
<dbReference type="AlphaFoldDB" id="A0A4P7AHD2"/>
<reference evidence="1 2" key="1">
    <citation type="submission" date="2019-03" db="EMBL/GenBank/DDBJ databases">
        <title>Complete genome sequence of Spiroplasma gladiatoris TG-1 (DSM 22552).</title>
        <authorList>
            <person name="Lin Y.-C."/>
            <person name="Chou L."/>
            <person name="Kuo C.-H."/>
        </authorList>
    </citation>
    <scope>NUCLEOTIDE SEQUENCE [LARGE SCALE GENOMIC DNA]</scope>
    <source>
        <strain evidence="1 2">TG-1</strain>
    </source>
</reference>
<evidence type="ECO:0000313" key="1">
    <source>
        <dbReference type="EMBL" id="QBQ07855.1"/>
    </source>
</evidence>
<dbReference type="KEGG" id="sgq:SGLAD_v1c06560"/>
<accession>A0A4P7AHD2</accession>
<protein>
    <submittedName>
        <fullName evidence="1">Uncharacterized protein</fullName>
    </submittedName>
</protein>
<keyword evidence="2" id="KW-1185">Reference proteome</keyword>
<gene>
    <name evidence="1" type="ORF">SGLAD_v1c06560</name>
</gene>
<evidence type="ECO:0000313" key="2">
    <source>
        <dbReference type="Proteomes" id="UP000294309"/>
    </source>
</evidence>
<dbReference type="Proteomes" id="UP000294309">
    <property type="component" value="Chromosome"/>
</dbReference>
<name>A0A4P7AHD2_9MOLU</name>
<dbReference type="EMBL" id="CP038013">
    <property type="protein sequence ID" value="QBQ07855.1"/>
    <property type="molecule type" value="Genomic_DNA"/>
</dbReference>
<proteinExistence type="predicted"/>